<organism evidence="2 3">
    <name type="scientific">Ruegeria pomeroyi</name>
    <dbReference type="NCBI Taxonomy" id="89184"/>
    <lineage>
        <taxon>Bacteria</taxon>
        <taxon>Pseudomonadati</taxon>
        <taxon>Pseudomonadota</taxon>
        <taxon>Alphaproteobacteria</taxon>
        <taxon>Rhodobacterales</taxon>
        <taxon>Roseobacteraceae</taxon>
        <taxon>Ruegeria</taxon>
    </lineage>
</organism>
<proteinExistence type="predicted"/>
<dbReference type="InterPro" id="IPR000182">
    <property type="entry name" value="GNAT_dom"/>
</dbReference>
<dbReference type="RefSeq" id="WP_234220130.1">
    <property type="nucleotide sequence ID" value="NZ_JAGQAF010000007.1"/>
</dbReference>
<keyword evidence="2" id="KW-0012">Acyltransferase</keyword>
<evidence type="ECO:0000259" key="1">
    <source>
        <dbReference type="PROSITE" id="PS51186"/>
    </source>
</evidence>
<sequence>MKHSLDLFEQPIPVLRAPVQQDGAAVAALAHCDKQELVGTLLGDLAGCDDFVETSVVAELDGEVAGAVLAYILPYDPQTLFVWQVNVAENEEGKGLASLMLGQLLRREACVGVTRVQTAIPASDEISWALFRRFAGWQRTRMRIEPYVTQALSPFRRNEAENLITIDLTEPLGQVA</sequence>
<keyword evidence="2" id="KW-0808">Transferase</keyword>
<reference evidence="2" key="1">
    <citation type="journal article" date="2021" name="Environ. Microbiol.">
        <title>Cryptic niche differentiation of novel sediment ecotypes of Rugeria pomeroyi correlates with nitrate respiration.</title>
        <authorList>
            <person name="Lin X."/>
            <person name="McNichol J."/>
            <person name="Chu X."/>
            <person name="Qian Y."/>
            <person name="Luo H."/>
        </authorList>
    </citation>
    <scope>NUCLEOTIDE SEQUENCE</scope>
    <source>
        <strain evidence="2">SZCCDBB064</strain>
    </source>
</reference>
<dbReference type="EC" id="2.3.1.-" evidence="2"/>
<feature type="domain" description="N-acetyltransferase" evidence="1">
    <location>
        <begin position="13"/>
        <end position="159"/>
    </location>
</feature>
<comment type="caution">
    <text evidence="2">The sequence shown here is derived from an EMBL/GenBank/DDBJ whole genome shotgun (WGS) entry which is preliminary data.</text>
</comment>
<evidence type="ECO:0000313" key="3">
    <source>
        <dbReference type="Proteomes" id="UP000813672"/>
    </source>
</evidence>
<dbReference type="GO" id="GO:0016747">
    <property type="term" value="F:acyltransferase activity, transferring groups other than amino-acyl groups"/>
    <property type="evidence" value="ECO:0007669"/>
    <property type="project" value="InterPro"/>
</dbReference>
<accession>A0A9Q3WM08</accession>
<dbReference type="CDD" id="cd04301">
    <property type="entry name" value="NAT_SF"/>
    <property type="match status" value="1"/>
</dbReference>
<name>A0A9Q3WM08_9RHOB</name>
<dbReference type="AlphaFoldDB" id="A0A9Q3WM08"/>
<evidence type="ECO:0000313" key="2">
    <source>
        <dbReference type="EMBL" id="MCE8538404.1"/>
    </source>
</evidence>
<protein>
    <submittedName>
        <fullName evidence="2">GNAT family N-acetyltransferase</fullName>
        <ecNumber evidence="2">2.3.1.-</ecNumber>
    </submittedName>
</protein>
<gene>
    <name evidence="2" type="ORF">KBY27_13185</name>
</gene>
<dbReference type="Proteomes" id="UP000813672">
    <property type="component" value="Unassembled WGS sequence"/>
</dbReference>
<dbReference type="EMBL" id="JAGQAF010000007">
    <property type="protein sequence ID" value="MCE8538404.1"/>
    <property type="molecule type" value="Genomic_DNA"/>
</dbReference>
<dbReference type="PROSITE" id="PS51186">
    <property type="entry name" value="GNAT"/>
    <property type="match status" value="1"/>
</dbReference>
<dbReference type="InterPro" id="IPR016181">
    <property type="entry name" value="Acyl_CoA_acyltransferase"/>
</dbReference>
<dbReference type="Gene3D" id="3.40.630.30">
    <property type="match status" value="1"/>
</dbReference>
<dbReference type="Pfam" id="PF00583">
    <property type="entry name" value="Acetyltransf_1"/>
    <property type="match status" value="1"/>
</dbReference>
<dbReference type="SUPFAM" id="SSF55729">
    <property type="entry name" value="Acyl-CoA N-acyltransferases (Nat)"/>
    <property type="match status" value="1"/>
</dbReference>